<gene>
    <name evidence="1" type="ORF">RLDS_05815</name>
</gene>
<sequence length="322" mass="36576">MQRVPDDFSQSQLQVLRLLVRFPLQEPENAKARNGAKRETQTSLLAYGEKSVLTINDISHFAGGKHRLNYRPGGPHGEKLHALYQLIWNFYRHRKNEDLRADTAPLLDMVYGKRGVSGAHHSHGLWDAASAELMEQSIVEGEKVGHWLAGCYRTYRRGTRHHPDGGELVMSPMRILPPDDVVEPYRFEVSYPPREEGYDPSEFGIVGQVIFSTPLTYLIGHDRGSGSPYLLILKTPRRRAVGHHGIALRSTTDGVAVSARVYLKPAGEDWNALRTQPHIHRVSSFREDQEIMDRDAILKYTSNEINNDNNLTLKRYEHGPDK</sequence>
<dbReference type="EMBL" id="ATDP01000073">
    <property type="protein sequence ID" value="EQB16951.1"/>
    <property type="molecule type" value="Genomic_DNA"/>
</dbReference>
<keyword evidence="2" id="KW-1185">Reference proteome</keyword>
<dbReference type="Proteomes" id="UP000015531">
    <property type="component" value="Unassembled WGS sequence"/>
</dbReference>
<protein>
    <submittedName>
        <fullName evidence="1">Uncharacterized protein</fullName>
    </submittedName>
</protein>
<name>T0HKT1_9SPHN</name>
<dbReference type="PATRIC" id="fig|1331060.3.peg.1084"/>
<evidence type="ECO:0000313" key="2">
    <source>
        <dbReference type="Proteomes" id="UP000015531"/>
    </source>
</evidence>
<proteinExistence type="predicted"/>
<comment type="caution">
    <text evidence="1">The sequence shown here is derived from an EMBL/GenBank/DDBJ whole genome shotgun (WGS) entry which is preliminary data.</text>
</comment>
<dbReference type="RefSeq" id="WP_021224998.1">
    <property type="nucleotide sequence ID" value="NZ_ATDP01000073.1"/>
</dbReference>
<accession>T0HKT1</accession>
<organism evidence="1 2">
    <name type="scientific">Sphingobium lactosutens DS20</name>
    <dbReference type="NCBI Taxonomy" id="1331060"/>
    <lineage>
        <taxon>Bacteria</taxon>
        <taxon>Pseudomonadati</taxon>
        <taxon>Pseudomonadota</taxon>
        <taxon>Alphaproteobacteria</taxon>
        <taxon>Sphingomonadales</taxon>
        <taxon>Sphingomonadaceae</taxon>
        <taxon>Sphingobium</taxon>
    </lineage>
</organism>
<reference evidence="1 2" key="1">
    <citation type="journal article" date="2013" name="Genome Announc.">
        <title>Draft Genome Sequence of Sphingobium lactosutens Strain DS20T, Isolated from a Hexachlorocyclohexane Dumpsite.</title>
        <authorList>
            <person name="Kumar R."/>
            <person name="Dwivedi V."/>
            <person name="Negi V."/>
            <person name="Khurana J.P."/>
            <person name="Lal R."/>
        </authorList>
    </citation>
    <scope>NUCLEOTIDE SEQUENCE [LARGE SCALE GENOMIC DNA]</scope>
    <source>
        <strain evidence="1 2">DS20</strain>
    </source>
</reference>
<evidence type="ECO:0000313" key="1">
    <source>
        <dbReference type="EMBL" id="EQB16951.1"/>
    </source>
</evidence>
<dbReference type="AlphaFoldDB" id="T0HKT1"/>